<organism evidence="8 9">
    <name type="scientific">Niallia nealsonii</name>
    <dbReference type="NCBI Taxonomy" id="115979"/>
    <lineage>
        <taxon>Bacteria</taxon>
        <taxon>Bacillati</taxon>
        <taxon>Bacillota</taxon>
        <taxon>Bacilli</taxon>
        <taxon>Bacillales</taxon>
        <taxon>Bacillaceae</taxon>
        <taxon>Niallia</taxon>
    </lineage>
</organism>
<dbReference type="GO" id="GO:0006310">
    <property type="term" value="P:DNA recombination"/>
    <property type="evidence" value="ECO:0007669"/>
    <property type="project" value="UniProtKB-KW"/>
</dbReference>
<dbReference type="Pfam" id="PF00589">
    <property type="entry name" value="Phage_integrase"/>
    <property type="match status" value="1"/>
</dbReference>
<dbReference type="AlphaFoldDB" id="A0A2N0Z4C8"/>
<dbReference type="InterPro" id="IPR013762">
    <property type="entry name" value="Integrase-like_cat_sf"/>
</dbReference>
<keyword evidence="2" id="KW-0229">DNA integration</keyword>
<dbReference type="PANTHER" id="PTHR30349:SF41">
    <property type="entry name" value="INTEGRASE_RECOMBINASE PROTEIN MJ0367-RELATED"/>
    <property type="match status" value="1"/>
</dbReference>
<dbReference type="OrthoDB" id="107900at2"/>
<evidence type="ECO:0000256" key="1">
    <source>
        <dbReference type="ARBA" id="ARBA00008857"/>
    </source>
</evidence>
<evidence type="ECO:0000256" key="4">
    <source>
        <dbReference type="ARBA" id="ARBA00023172"/>
    </source>
</evidence>
<feature type="domain" description="Tyr recombinase" evidence="6">
    <location>
        <begin position="109"/>
        <end position="299"/>
    </location>
</feature>
<dbReference type="GO" id="GO:0015074">
    <property type="term" value="P:DNA integration"/>
    <property type="evidence" value="ECO:0007669"/>
    <property type="project" value="InterPro"/>
</dbReference>
<keyword evidence="9" id="KW-1185">Reference proteome</keyword>
<gene>
    <name evidence="8" type="ORF">CWS01_07040</name>
</gene>
<sequence>MLLKFAIQDFKDDREFQNLSEQTIKTYQIILGEFQSFSAEKEVLNVEDITANIVKSYLLYCKKTKGNNPVTINTKIKNLKAFFNYMVMNDVITDKRNPMLKIEKIKTDTKIEVFTDNHIKQMLGYYRRLKGREKSFYAYRDHTIILTLLGTGIRLGELCNLTWEEVNLVKGTITVFGKNRMQASIPLTDKLIKELAEYKVFCQQYFNESSVHVFVNKDNKLMTTDAVKNMFKRLKTIMNFKDVRLSAHTFRHTFAHRFLMNGGDVFTLQKMLRHSNLKMTEKYLAIWGTALREQNEKYNPLNTLDI</sequence>
<dbReference type="RefSeq" id="WP_101176487.1">
    <property type="nucleotide sequence ID" value="NZ_PISE01000014.1"/>
</dbReference>
<dbReference type="PANTHER" id="PTHR30349">
    <property type="entry name" value="PHAGE INTEGRASE-RELATED"/>
    <property type="match status" value="1"/>
</dbReference>
<evidence type="ECO:0000256" key="5">
    <source>
        <dbReference type="PROSITE-ProRule" id="PRU01248"/>
    </source>
</evidence>
<accession>A0A2N0Z4C8</accession>
<dbReference type="InterPro" id="IPR004107">
    <property type="entry name" value="Integrase_SAM-like_N"/>
</dbReference>
<dbReference type="PROSITE" id="PS51900">
    <property type="entry name" value="CB"/>
    <property type="match status" value="1"/>
</dbReference>
<dbReference type="PROSITE" id="PS51898">
    <property type="entry name" value="TYR_RECOMBINASE"/>
    <property type="match status" value="1"/>
</dbReference>
<evidence type="ECO:0000259" key="7">
    <source>
        <dbReference type="PROSITE" id="PS51900"/>
    </source>
</evidence>
<comment type="similarity">
    <text evidence="1">Belongs to the 'phage' integrase family.</text>
</comment>
<dbReference type="InterPro" id="IPR010998">
    <property type="entry name" value="Integrase_recombinase_N"/>
</dbReference>
<dbReference type="EMBL" id="PISE01000014">
    <property type="protein sequence ID" value="PKG24363.1"/>
    <property type="molecule type" value="Genomic_DNA"/>
</dbReference>
<evidence type="ECO:0000259" key="6">
    <source>
        <dbReference type="PROSITE" id="PS51898"/>
    </source>
</evidence>
<dbReference type="SUPFAM" id="SSF56349">
    <property type="entry name" value="DNA breaking-rejoining enzymes"/>
    <property type="match status" value="1"/>
</dbReference>
<reference evidence="8 9" key="1">
    <citation type="journal article" date="2003" name="Int. J. Syst. Evol. Microbiol.">
        <title>Bacillus nealsonii sp. nov., isolated from a spacecraft-assembly facility, whose spores are gamma-radiation resistant.</title>
        <authorList>
            <person name="Venkateswaran K."/>
            <person name="Kempf M."/>
            <person name="Chen F."/>
            <person name="Satomi M."/>
            <person name="Nicholson W."/>
            <person name="Kern R."/>
        </authorList>
    </citation>
    <scope>NUCLEOTIDE SEQUENCE [LARGE SCALE GENOMIC DNA]</scope>
    <source>
        <strain evidence="8 9">FO-92</strain>
    </source>
</reference>
<evidence type="ECO:0000313" key="8">
    <source>
        <dbReference type="EMBL" id="PKG24363.1"/>
    </source>
</evidence>
<dbReference type="CDD" id="cd00397">
    <property type="entry name" value="DNA_BRE_C"/>
    <property type="match status" value="1"/>
</dbReference>
<dbReference type="Proteomes" id="UP000233375">
    <property type="component" value="Unassembled WGS sequence"/>
</dbReference>
<dbReference type="InterPro" id="IPR044068">
    <property type="entry name" value="CB"/>
</dbReference>
<keyword evidence="4" id="KW-0233">DNA recombination</keyword>
<dbReference type="Pfam" id="PF13495">
    <property type="entry name" value="Phage_int_SAM_4"/>
    <property type="match status" value="1"/>
</dbReference>
<comment type="caution">
    <text evidence="8">The sequence shown here is derived from an EMBL/GenBank/DDBJ whole genome shotgun (WGS) entry which is preliminary data.</text>
</comment>
<proteinExistence type="inferred from homology"/>
<feature type="domain" description="Core-binding (CB)" evidence="7">
    <location>
        <begin position="1"/>
        <end position="87"/>
    </location>
</feature>
<dbReference type="InterPro" id="IPR011010">
    <property type="entry name" value="DNA_brk_join_enz"/>
</dbReference>
<dbReference type="InterPro" id="IPR002104">
    <property type="entry name" value="Integrase_catalytic"/>
</dbReference>
<evidence type="ECO:0000313" key="9">
    <source>
        <dbReference type="Proteomes" id="UP000233375"/>
    </source>
</evidence>
<keyword evidence="3 5" id="KW-0238">DNA-binding</keyword>
<evidence type="ECO:0000256" key="2">
    <source>
        <dbReference type="ARBA" id="ARBA00022908"/>
    </source>
</evidence>
<dbReference type="Gene3D" id="1.10.443.10">
    <property type="entry name" value="Intergrase catalytic core"/>
    <property type="match status" value="1"/>
</dbReference>
<protein>
    <submittedName>
        <fullName evidence="8">Integrase</fullName>
    </submittedName>
</protein>
<dbReference type="InterPro" id="IPR050090">
    <property type="entry name" value="Tyrosine_recombinase_XerCD"/>
</dbReference>
<dbReference type="GO" id="GO:0003677">
    <property type="term" value="F:DNA binding"/>
    <property type="evidence" value="ECO:0007669"/>
    <property type="project" value="UniProtKB-UniRule"/>
</dbReference>
<name>A0A2N0Z4C8_9BACI</name>
<dbReference type="Gene3D" id="1.10.150.130">
    <property type="match status" value="1"/>
</dbReference>
<evidence type="ECO:0000256" key="3">
    <source>
        <dbReference type="ARBA" id="ARBA00023125"/>
    </source>
</evidence>